<protein>
    <submittedName>
        <fullName evidence="1">Uncharacterized protein</fullName>
    </submittedName>
</protein>
<dbReference type="Proteomes" id="UP001281147">
    <property type="component" value="Unassembled WGS sequence"/>
</dbReference>
<evidence type="ECO:0000313" key="1">
    <source>
        <dbReference type="EMBL" id="KAK3716411.1"/>
    </source>
</evidence>
<gene>
    <name evidence="1" type="ORF">LTR37_006561</name>
</gene>
<name>A0ACC3NG59_9PEZI</name>
<reference evidence="1" key="1">
    <citation type="submission" date="2023-07" db="EMBL/GenBank/DDBJ databases">
        <title>Black Yeasts Isolated from many extreme environments.</title>
        <authorList>
            <person name="Coleine C."/>
            <person name="Stajich J.E."/>
            <person name="Selbmann L."/>
        </authorList>
    </citation>
    <scope>NUCLEOTIDE SEQUENCE</scope>
    <source>
        <strain evidence="1">CCFEE 5714</strain>
    </source>
</reference>
<dbReference type="EMBL" id="JAUTXU010000043">
    <property type="protein sequence ID" value="KAK3716411.1"/>
    <property type="molecule type" value="Genomic_DNA"/>
</dbReference>
<organism evidence="1 2">
    <name type="scientific">Vermiconidia calcicola</name>
    <dbReference type="NCBI Taxonomy" id="1690605"/>
    <lineage>
        <taxon>Eukaryota</taxon>
        <taxon>Fungi</taxon>
        <taxon>Dikarya</taxon>
        <taxon>Ascomycota</taxon>
        <taxon>Pezizomycotina</taxon>
        <taxon>Dothideomycetes</taxon>
        <taxon>Dothideomycetidae</taxon>
        <taxon>Mycosphaerellales</taxon>
        <taxon>Extremaceae</taxon>
        <taxon>Vermiconidia</taxon>
    </lineage>
</organism>
<evidence type="ECO:0000313" key="2">
    <source>
        <dbReference type="Proteomes" id="UP001281147"/>
    </source>
</evidence>
<keyword evidence="2" id="KW-1185">Reference proteome</keyword>
<comment type="caution">
    <text evidence="1">The sequence shown here is derived from an EMBL/GenBank/DDBJ whole genome shotgun (WGS) entry which is preliminary data.</text>
</comment>
<sequence length="328" mass="37408">MFENAMDEVTLKQYLADDPPTVVPLAIKPHFEALSEREKKYAHYISRASLTGTRINLRQVSQESEPIYDFILALHRSCHGDWKKLASDTGLSDEDMRHFLNYSAQFLGNTGNFKSFGDSKFIPRMKSDKFAALAKASTEVQKLYDSFKDDLYESKTTARMHLGYPDEGHISTYYPDSAGITKEEISIVSEFLKERQFMPENTRLRQTSSGDFDLLVASAVKDPATRDIKEDEFTLGGALEGKKLRIVYGDHQTEMAKIANDLMEARKNALNQEEDAMQADYVKAFHDGSMQAHKDSQRHWIRDRGKSHLIRTCINTTSGSSWFMKEQC</sequence>
<proteinExistence type="predicted"/>
<accession>A0ACC3NG59</accession>